<dbReference type="Gene3D" id="3.40.50.1000">
    <property type="entry name" value="HAD superfamily/HAD-like"/>
    <property type="match status" value="1"/>
</dbReference>
<name>A0A1E3K5K6_9TREE</name>
<evidence type="ECO:0000313" key="2">
    <source>
        <dbReference type="Proteomes" id="UP000095149"/>
    </source>
</evidence>
<evidence type="ECO:0000313" key="1">
    <source>
        <dbReference type="EMBL" id="ODO08216.1"/>
    </source>
</evidence>
<dbReference type="PANTHER" id="PTHR35134:SF2">
    <property type="entry name" value="NUCLEOTIDASE YQFW-RELATED"/>
    <property type="match status" value="1"/>
</dbReference>
<dbReference type="InterPro" id="IPR023214">
    <property type="entry name" value="HAD_sf"/>
</dbReference>
<comment type="caution">
    <text evidence="1">The sequence shown here is derived from an EMBL/GenBank/DDBJ whole genome shotgun (WGS) entry which is preliminary data.</text>
</comment>
<organism evidence="1 2">
    <name type="scientific">Cryptococcus amylolentus CBS 6273</name>
    <dbReference type="NCBI Taxonomy" id="1296118"/>
    <lineage>
        <taxon>Eukaryota</taxon>
        <taxon>Fungi</taxon>
        <taxon>Dikarya</taxon>
        <taxon>Basidiomycota</taxon>
        <taxon>Agaricomycotina</taxon>
        <taxon>Tremellomycetes</taxon>
        <taxon>Tremellales</taxon>
        <taxon>Cryptococcaceae</taxon>
        <taxon>Cryptococcus</taxon>
    </lineage>
</organism>
<dbReference type="AlphaFoldDB" id="A0A1E3K5K6"/>
<dbReference type="InterPro" id="IPR036412">
    <property type="entry name" value="HAD-like_sf"/>
</dbReference>
<gene>
    <name evidence="1" type="ORF">I350_03805</name>
</gene>
<dbReference type="SUPFAM" id="SSF56784">
    <property type="entry name" value="HAD-like"/>
    <property type="match status" value="1"/>
</dbReference>
<dbReference type="Proteomes" id="UP000095149">
    <property type="component" value="Unassembled WGS sequence"/>
</dbReference>
<accession>A0A1E3K5K6</accession>
<dbReference type="EMBL" id="MEKH01000005">
    <property type="protein sequence ID" value="ODO08216.1"/>
    <property type="molecule type" value="Genomic_DNA"/>
</dbReference>
<dbReference type="CDD" id="cd01427">
    <property type="entry name" value="HAD_like"/>
    <property type="match status" value="1"/>
</dbReference>
<dbReference type="OrthoDB" id="10248475at2759"/>
<dbReference type="PANTHER" id="PTHR35134">
    <property type="entry name" value="NUCLEOTIDASE YQFW-RELATED"/>
    <property type="match status" value="1"/>
</dbReference>
<proteinExistence type="predicted"/>
<protein>
    <submittedName>
        <fullName evidence="1">Uncharacterized protein</fullName>
    </submittedName>
</protein>
<reference evidence="1 2" key="1">
    <citation type="submission" date="2016-06" db="EMBL/GenBank/DDBJ databases">
        <title>Evolution of pathogenesis and genome organization in the Tremellales.</title>
        <authorList>
            <person name="Cuomo C."/>
            <person name="Litvintseva A."/>
            <person name="Heitman J."/>
            <person name="Chen Y."/>
            <person name="Sun S."/>
            <person name="Springer D."/>
            <person name="Dromer F."/>
            <person name="Young S."/>
            <person name="Zeng Q."/>
            <person name="Chapman S."/>
            <person name="Gujja S."/>
            <person name="Saif S."/>
            <person name="Birren B."/>
        </authorList>
    </citation>
    <scope>NUCLEOTIDE SEQUENCE [LARGE SCALE GENOMIC DNA]</scope>
    <source>
        <strain evidence="1 2">CBS 6273</strain>
    </source>
</reference>
<dbReference type="InterPro" id="IPR052419">
    <property type="entry name" value="5_3-deoxyribonucleotidase-like"/>
</dbReference>
<sequence>MPTKPLDQDTQLITATGTNTPLDLGTGKGRIAVDMDDVLCPYPLRACLWQIDCTDALTVHNELFGTQPPLTLDDFQNYLYWMNRGWGNPEETIAMVTKLYAEGLYMKAPPVEGAKEALKRLKDLGYSLVIITARSEGQREGTEEWITTYLPDIFDEIHFTGAFQDLEPTKKEHEGHAAKKAIVSHKKRSKAEIVYNTQSLFLIDDSAENAYDTAIATFPHPQPTKVLLFGKYPWNAIVHTPETTLPVEKMTFVAKQEQGLLEEAERVRRGKIEEGWLPEGVERVRDWGEVVRWVEGLERRGGGGGRE</sequence>